<gene>
    <name evidence="9" type="ORF">FE257_000879</name>
</gene>
<organism evidence="9 10">
    <name type="scientific">Aspergillus nanangensis</name>
    <dbReference type="NCBI Taxonomy" id="2582783"/>
    <lineage>
        <taxon>Eukaryota</taxon>
        <taxon>Fungi</taxon>
        <taxon>Dikarya</taxon>
        <taxon>Ascomycota</taxon>
        <taxon>Pezizomycotina</taxon>
        <taxon>Eurotiomycetes</taxon>
        <taxon>Eurotiomycetidae</taxon>
        <taxon>Eurotiales</taxon>
        <taxon>Aspergillaceae</taxon>
        <taxon>Aspergillus</taxon>
        <taxon>Aspergillus subgen. Circumdati</taxon>
    </lineage>
</organism>
<evidence type="ECO:0000256" key="4">
    <source>
        <dbReference type="ARBA" id="ARBA00023136"/>
    </source>
</evidence>
<feature type="transmembrane region" description="Helical" evidence="5">
    <location>
        <begin position="665"/>
        <end position="683"/>
    </location>
</feature>
<evidence type="ECO:0000256" key="3">
    <source>
        <dbReference type="ARBA" id="ARBA00022989"/>
    </source>
</evidence>
<reference evidence="9" key="2">
    <citation type="submission" date="2020-02" db="EMBL/GenBank/DDBJ databases">
        <authorList>
            <person name="Gilchrist C.L.M."/>
            <person name="Chooi Y.-H."/>
        </authorList>
    </citation>
    <scope>NUCLEOTIDE SEQUENCE</scope>
    <source>
        <strain evidence="9">MST-FP2251</strain>
    </source>
</reference>
<accession>A0AAD4GP90</accession>
<dbReference type="InterPro" id="IPR018823">
    <property type="entry name" value="ArAE_2_N"/>
</dbReference>
<comment type="caution">
    <text evidence="9">The sequence shown here is derived from an EMBL/GenBank/DDBJ whole genome shotgun (WGS) entry which is preliminary data.</text>
</comment>
<evidence type="ECO:0000313" key="9">
    <source>
        <dbReference type="EMBL" id="KAF9884969.1"/>
    </source>
</evidence>
<feature type="domain" description="DUF2421" evidence="6">
    <location>
        <begin position="777"/>
        <end position="985"/>
    </location>
</feature>
<feature type="domain" description="Putative ER transporter 6TM N-terminal" evidence="7">
    <location>
        <begin position="32"/>
        <end position="473"/>
    </location>
</feature>
<evidence type="ECO:0000313" key="10">
    <source>
        <dbReference type="Proteomes" id="UP001194746"/>
    </source>
</evidence>
<feature type="transmembrane region" description="Helical" evidence="5">
    <location>
        <begin position="225"/>
        <end position="244"/>
    </location>
</feature>
<dbReference type="InterPro" id="IPR049453">
    <property type="entry name" value="Memb_transporter_dom"/>
</dbReference>
<dbReference type="AlphaFoldDB" id="A0AAD4GP90"/>
<dbReference type="EMBL" id="VCAU01000107">
    <property type="protein sequence ID" value="KAF9884969.1"/>
    <property type="molecule type" value="Genomic_DNA"/>
</dbReference>
<protein>
    <recommendedName>
        <fullName evidence="11">DUF2421 domain-containing protein</fullName>
    </recommendedName>
</protein>
<dbReference type="PANTHER" id="PTHR37994:SF3">
    <property type="entry name" value="ER TRANSPORTER 6TM N-TERMINAL DOMAIN-CONTAINING PROTEIN"/>
    <property type="match status" value="1"/>
</dbReference>
<dbReference type="GO" id="GO:0016020">
    <property type="term" value="C:membrane"/>
    <property type="evidence" value="ECO:0007669"/>
    <property type="project" value="UniProtKB-SubCell"/>
</dbReference>
<evidence type="ECO:0008006" key="11">
    <source>
        <dbReference type="Google" id="ProtNLM"/>
    </source>
</evidence>
<keyword evidence="2 5" id="KW-0812">Transmembrane</keyword>
<dbReference type="Proteomes" id="UP001194746">
    <property type="component" value="Unassembled WGS sequence"/>
</dbReference>
<name>A0AAD4GP90_ASPNN</name>
<feature type="transmembrane region" description="Helical" evidence="5">
    <location>
        <begin position="643"/>
        <end position="659"/>
    </location>
</feature>
<reference evidence="9" key="1">
    <citation type="journal article" date="2019" name="Beilstein J. Org. Chem.">
        <title>Nanangenines: drimane sesquiterpenoids as the dominant metabolite cohort of a novel Australian fungus, Aspergillus nanangensis.</title>
        <authorList>
            <person name="Lacey H.J."/>
            <person name="Gilchrist C.L.M."/>
            <person name="Crombie A."/>
            <person name="Kalaitzis J.A."/>
            <person name="Vuong D."/>
            <person name="Rutledge P.J."/>
            <person name="Turner P."/>
            <person name="Pitt J.I."/>
            <person name="Lacey E."/>
            <person name="Chooi Y.H."/>
            <person name="Piggott A.M."/>
        </authorList>
    </citation>
    <scope>NUCLEOTIDE SEQUENCE</scope>
    <source>
        <strain evidence="9">MST-FP2251</strain>
    </source>
</reference>
<proteinExistence type="predicted"/>
<feature type="transmembrane region" description="Helical" evidence="5">
    <location>
        <begin position="760"/>
        <end position="777"/>
    </location>
</feature>
<dbReference type="Pfam" id="PF10337">
    <property type="entry name" value="ArAE_2_N"/>
    <property type="match status" value="1"/>
</dbReference>
<keyword evidence="4 5" id="KW-0472">Membrane</keyword>
<feature type="transmembrane region" description="Helical" evidence="5">
    <location>
        <begin position="194"/>
        <end position="213"/>
    </location>
</feature>
<feature type="transmembrane region" description="Helical" evidence="5">
    <location>
        <begin position="90"/>
        <end position="114"/>
    </location>
</feature>
<feature type="transmembrane region" description="Helical" evidence="5">
    <location>
        <begin position="51"/>
        <end position="84"/>
    </location>
</feature>
<evidence type="ECO:0000256" key="5">
    <source>
        <dbReference type="SAM" id="Phobius"/>
    </source>
</evidence>
<dbReference type="PANTHER" id="PTHR37994">
    <property type="entry name" value="ARAE_2_N DOMAIN-CONTAINING PROTEIN-RELATED"/>
    <property type="match status" value="1"/>
</dbReference>
<keyword evidence="10" id="KW-1185">Reference proteome</keyword>
<sequence length="995" mass="110040">MSEQTSQPKQQQHLQPLIEALRDGWSKDRRRRRPAFLDHFKPRDLKIFFRCWIAVWVASLLIFITPSLVAIGSATFFAGMVLMILPPSGIVFVHLLGALSLFIGICLAWAWGVIVMKAAQAARPAAETQARLASLQQMAVAQANQTGIPVASAAQVLIFEGHMLDTRVTIIAFCLLCLFIYFMARLRASNPKTALTSLFGIIIADIFLNFIPLLPSFSGTLPLSLVKPAAIGVGLGVACSVLFFPRSTSHVVLDNIEDLLEHLKFPLALTAVILHDSDSTHQLDVRRLHKKQAQIIQLYQAIEPAMAFLPIDFSVGCWGAADVASFKEPVRQAVAAILTLLEFHISRLHGEVRREEILRKYGDDDPAAVIDIGEKGFHEVGAHQLSRVAELLNGLRCPDSQPLPDEVIRGLVRSTESALETSLEALSVTKECIHLVNCRRWFWRASAAERATLYERSQTALDHLRKTRSSFTCEVTQSLIDGYSTDGHLRDDRPDGLRGLVLGMVFEQHMSNMIDKTEILLARVSSTFHDNARTRLWWPLSLQYAASWLVAGKRAKAPVMAQATDDNPDDASDPTKAAQEKLRMSRKYRTKRPSAVGRVVLGTYHWFTSNDGLFALRMVIVTIALGVPGVIPHTAGFYYREKGLWGLIMAQTGLLVYMADFTFSVLSRVVGTVAGGALGLLAWYIGSGNGPGNPYGLSAVMAVLLILFVWARLYLPPNLLQGGIMGAATFLLVVSYSYNDTHIPQYGNPGVGYTVFWRRLLLVLIGVATATIVQIFPRPPSAARHISKTLSHTIRSISDHYALLLSCWGRSRAEGRLLAEPISLQVTESLVMLDGPIALLRFEFSSCRFDSESLGHVKELCHSLNRNVGRLLVLSDSLPPKFQERLARQTGLLDHQLIGEVMAVLGVCEQALKTGDAPPEILPTPLIRRSFEHWQLHLDETPMSAEAVRDEDFRRYCVALSAYLKFLGTVDELVLVVKGVLGEAHLVSEELLNLV</sequence>
<dbReference type="Pfam" id="PF10334">
    <property type="entry name" value="BRE4"/>
    <property type="match status" value="1"/>
</dbReference>
<feature type="transmembrane region" description="Helical" evidence="5">
    <location>
        <begin position="168"/>
        <end position="188"/>
    </location>
</feature>
<comment type="subcellular location">
    <subcellularLocation>
        <location evidence="1">Membrane</location>
        <topology evidence="1">Multi-pass membrane protein</topology>
    </subcellularLocation>
</comment>
<evidence type="ECO:0000259" key="7">
    <source>
        <dbReference type="Pfam" id="PF10337"/>
    </source>
</evidence>
<dbReference type="Pfam" id="PF13515">
    <property type="entry name" value="FUSC_2"/>
    <property type="match status" value="1"/>
</dbReference>
<dbReference type="InterPro" id="IPR018820">
    <property type="entry name" value="BRE4-related_DUF2421"/>
</dbReference>
<keyword evidence="3 5" id="KW-1133">Transmembrane helix</keyword>
<evidence type="ECO:0000259" key="8">
    <source>
        <dbReference type="Pfam" id="PF13515"/>
    </source>
</evidence>
<feature type="transmembrane region" description="Helical" evidence="5">
    <location>
        <begin position="613"/>
        <end position="631"/>
    </location>
</feature>
<evidence type="ECO:0000259" key="6">
    <source>
        <dbReference type="Pfam" id="PF10334"/>
    </source>
</evidence>
<feature type="transmembrane region" description="Helical" evidence="5">
    <location>
        <begin position="719"/>
        <end position="739"/>
    </location>
</feature>
<feature type="domain" description="Integral membrane bound transporter" evidence="8">
    <location>
        <begin position="637"/>
        <end position="773"/>
    </location>
</feature>
<evidence type="ECO:0000256" key="2">
    <source>
        <dbReference type="ARBA" id="ARBA00022692"/>
    </source>
</evidence>
<feature type="transmembrane region" description="Helical" evidence="5">
    <location>
        <begin position="695"/>
        <end position="713"/>
    </location>
</feature>
<evidence type="ECO:0000256" key="1">
    <source>
        <dbReference type="ARBA" id="ARBA00004141"/>
    </source>
</evidence>